<dbReference type="PANTHER" id="PTHR10701">
    <property type="entry name" value="SMALL NUCLEAR RIBONUCLEOPROTEIN-ASSOCIATED PROTEIN B AND N"/>
    <property type="match status" value="1"/>
</dbReference>
<comment type="caution">
    <text evidence="3">The sequence shown here is derived from an EMBL/GenBank/DDBJ whole genome shotgun (WGS) entry which is preliminary data.</text>
</comment>
<proteinExistence type="predicted"/>
<protein>
    <recommendedName>
        <fullName evidence="1">Sm domain-containing protein</fullName>
    </recommendedName>
</protein>
<dbReference type="SMART" id="SM00651">
    <property type="entry name" value="Sm"/>
    <property type="match status" value="1"/>
</dbReference>
<dbReference type="OrthoDB" id="368909at2759"/>
<evidence type="ECO:0000313" key="5">
    <source>
        <dbReference type="Proteomes" id="UP000325313"/>
    </source>
</evidence>
<dbReference type="EMBL" id="VSWC01000092">
    <property type="protein sequence ID" value="KAA1091365.1"/>
    <property type="molecule type" value="Genomic_DNA"/>
</dbReference>
<dbReference type="Pfam" id="PF01423">
    <property type="entry name" value="LSM"/>
    <property type="match status" value="1"/>
</dbReference>
<dbReference type="InterPro" id="IPR010920">
    <property type="entry name" value="LSM_dom_sf"/>
</dbReference>
<evidence type="ECO:0000313" key="3">
    <source>
        <dbReference type="EMBL" id="KAA1091365.1"/>
    </source>
</evidence>
<dbReference type="PANTHER" id="PTHR10701:SF5">
    <property type="entry name" value="N-ALPHA-ACETYLTRANSFERASE 38, NATC AUXILIARY SUBUNIT"/>
    <property type="match status" value="1"/>
</dbReference>
<evidence type="ECO:0000313" key="2">
    <source>
        <dbReference type="EMBL" id="KAA1076014.1"/>
    </source>
</evidence>
<dbReference type="CDD" id="cd06168">
    <property type="entry name" value="LSMD1"/>
    <property type="match status" value="1"/>
</dbReference>
<dbReference type="InterPro" id="IPR034110">
    <property type="entry name" value="LSMD1_Sm"/>
</dbReference>
<feature type="domain" description="Sm" evidence="1">
    <location>
        <begin position="22"/>
        <end position="90"/>
    </location>
</feature>
<name>A0A5B0NQ47_PUCGR</name>
<dbReference type="Proteomes" id="UP000324748">
    <property type="component" value="Unassembled WGS sequence"/>
</dbReference>
<dbReference type="GO" id="GO:0031417">
    <property type="term" value="C:NatC complex"/>
    <property type="evidence" value="ECO:0007669"/>
    <property type="project" value="InterPro"/>
</dbReference>
<evidence type="ECO:0000313" key="4">
    <source>
        <dbReference type="Proteomes" id="UP000324748"/>
    </source>
</evidence>
<evidence type="ECO:0000259" key="1">
    <source>
        <dbReference type="SMART" id="SM00651"/>
    </source>
</evidence>
<dbReference type="Gene3D" id="2.30.30.100">
    <property type="match status" value="1"/>
</dbReference>
<organism evidence="3 4">
    <name type="scientific">Puccinia graminis f. sp. tritici</name>
    <dbReference type="NCBI Taxonomy" id="56615"/>
    <lineage>
        <taxon>Eukaryota</taxon>
        <taxon>Fungi</taxon>
        <taxon>Dikarya</taxon>
        <taxon>Basidiomycota</taxon>
        <taxon>Pucciniomycotina</taxon>
        <taxon>Pucciniomycetes</taxon>
        <taxon>Pucciniales</taxon>
        <taxon>Pucciniaceae</taxon>
        <taxon>Puccinia</taxon>
    </lineage>
</organism>
<dbReference type="InterPro" id="IPR050914">
    <property type="entry name" value="snRNP_SmB/NAA38-like"/>
</dbReference>
<accession>A0A5B0NQ47</accession>
<dbReference type="EMBL" id="VDEP01000471">
    <property type="protein sequence ID" value="KAA1076014.1"/>
    <property type="molecule type" value="Genomic_DNA"/>
</dbReference>
<dbReference type="SUPFAM" id="SSF50182">
    <property type="entry name" value="Sm-like ribonucleoproteins"/>
    <property type="match status" value="1"/>
</dbReference>
<dbReference type="InterPro" id="IPR001163">
    <property type="entry name" value="Sm_dom_euk/arc"/>
</dbReference>
<reference evidence="4 5" key="1">
    <citation type="submission" date="2019-05" db="EMBL/GenBank/DDBJ databases">
        <title>Emergence of the Ug99 lineage of the wheat stem rust pathogen through somatic hybridization.</title>
        <authorList>
            <person name="Li F."/>
            <person name="Upadhyaya N.M."/>
            <person name="Sperschneider J."/>
            <person name="Matny O."/>
            <person name="Nguyen-Phuc H."/>
            <person name="Mago R."/>
            <person name="Raley C."/>
            <person name="Miller M.E."/>
            <person name="Silverstein K.A.T."/>
            <person name="Henningsen E."/>
            <person name="Hirsch C.D."/>
            <person name="Visser B."/>
            <person name="Pretorius Z.A."/>
            <person name="Steffenson B.J."/>
            <person name="Schwessinger B."/>
            <person name="Dodds P.N."/>
            <person name="Figueroa M."/>
        </authorList>
    </citation>
    <scope>NUCLEOTIDE SEQUENCE [LARGE SCALE GENOMIC DNA]</scope>
    <source>
        <strain evidence="3">21-0</strain>
        <strain evidence="2 5">Ug99</strain>
    </source>
</reference>
<gene>
    <name evidence="3" type="ORF">PGT21_032200</name>
    <name evidence="2" type="ORF">PGTUg99_033357</name>
</gene>
<dbReference type="AlphaFoldDB" id="A0A5B0NQ47"/>
<dbReference type="Proteomes" id="UP000325313">
    <property type="component" value="Unassembled WGS sequence"/>
</dbReference>
<keyword evidence="4" id="KW-1185">Reference proteome</keyword>
<sequence length="114" mass="12542">MSSEPETSGETAGRRSKRSSADLLRGLLGHEMRVEIVDGRIFEGIFVCLDKPVNLVLDQALESLSNNTASTPRDVGLILIPIRHIIRVQAPSKYLRDPCLFTAIELPSPDQSNT</sequence>